<gene>
    <name evidence="2" type="ORF">HPB52_010125</name>
</gene>
<organism evidence="2 3">
    <name type="scientific">Rhipicephalus sanguineus</name>
    <name type="common">Brown dog tick</name>
    <name type="synonym">Ixodes sanguineus</name>
    <dbReference type="NCBI Taxonomy" id="34632"/>
    <lineage>
        <taxon>Eukaryota</taxon>
        <taxon>Metazoa</taxon>
        <taxon>Ecdysozoa</taxon>
        <taxon>Arthropoda</taxon>
        <taxon>Chelicerata</taxon>
        <taxon>Arachnida</taxon>
        <taxon>Acari</taxon>
        <taxon>Parasitiformes</taxon>
        <taxon>Ixodida</taxon>
        <taxon>Ixodoidea</taxon>
        <taxon>Ixodidae</taxon>
        <taxon>Rhipicephalinae</taxon>
        <taxon>Rhipicephalus</taxon>
        <taxon>Rhipicephalus</taxon>
    </lineage>
</organism>
<feature type="region of interest" description="Disordered" evidence="1">
    <location>
        <begin position="50"/>
        <end position="70"/>
    </location>
</feature>
<dbReference type="Proteomes" id="UP000821837">
    <property type="component" value="Chromosome 10"/>
</dbReference>
<evidence type="ECO:0000313" key="3">
    <source>
        <dbReference type="Proteomes" id="UP000821837"/>
    </source>
</evidence>
<reference evidence="2" key="1">
    <citation type="journal article" date="2020" name="Cell">
        <title>Large-Scale Comparative Analyses of Tick Genomes Elucidate Their Genetic Diversity and Vector Capacities.</title>
        <authorList>
            <consortium name="Tick Genome and Microbiome Consortium (TIGMIC)"/>
            <person name="Jia N."/>
            <person name="Wang J."/>
            <person name="Shi W."/>
            <person name="Du L."/>
            <person name="Sun Y."/>
            <person name="Zhan W."/>
            <person name="Jiang J.F."/>
            <person name="Wang Q."/>
            <person name="Zhang B."/>
            <person name="Ji P."/>
            <person name="Bell-Sakyi L."/>
            <person name="Cui X.M."/>
            <person name="Yuan T.T."/>
            <person name="Jiang B.G."/>
            <person name="Yang W.F."/>
            <person name="Lam T.T."/>
            <person name="Chang Q.C."/>
            <person name="Ding S.J."/>
            <person name="Wang X.J."/>
            <person name="Zhu J.G."/>
            <person name="Ruan X.D."/>
            <person name="Zhao L."/>
            <person name="Wei J.T."/>
            <person name="Ye R.Z."/>
            <person name="Que T.C."/>
            <person name="Du C.H."/>
            <person name="Zhou Y.H."/>
            <person name="Cheng J.X."/>
            <person name="Dai P.F."/>
            <person name="Guo W.B."/>
            <person name="Han X.H."/>
            <person name="Huang E.J."/>
            <person name="Li L.F."/>
            <person name="Wei W."/>
            <person name="Gao Y.C."/>
            <person name="Liu J.Z."/>
            <person name="Shao H.Z."/>
            <person name="Wang X."/>
            <person name="Wang C.C."/>
            <person name="Yang T.C."/>
            <person name="Huo Q.B."/>
            <person name="Li W."/>
            <person name="Chen H.Y."/>
            <person name="Chen S.E."/>
            <person name="Zhou L.G."/>
            <person name="Ni X.B."/>
            <person name="Tian J.H."/>
            <person name="Sheng Y."/>
            <person name="Liu T."/>
            <person name="Pan Y.S."/>
            <person name="Xia L.Y."/>
            <person name="Li J."/>
            <person name="Zhao F."/>
            <person name="Cao W.C."/>
        </authorList>
    </citation>
    <scope>NUCLEOTIDE SEQUENCE</scope>
    <source>
        <strain evidence="2">Rsan-2018</strain>
    </source>
</reference>
<accession>A0A9D4T7P1</accession>
<keyword evidence="3" id="KW-1185">Reference proteome</keyword>
<feature type="compositionally biased region" description="Basic and acidic residues" evidence="1">
    <location>
        <begin position="1"/>
        <end position="15"/>
    </location>
</feature>
<sequence>MKDKWRMTNAEDMREWFVTGGGTPPSSEMTDEPQRVGDIASHMAVRLPNPCDSDRSRHDAMPGGSQSSNQLCTPSVAALLSQTQDTPLEESGGFGAATLYWLMQLSISM</sequence>
<evidence type="ECO:0000256" key="1">
    <source>
        <dbReference type="SAM" id="MobiDB-lite"/>
    </source>
</evidence>
<evidence type="ECO:0000313" key="2">
    <source>
        <dbReference type="EMBL" id="KAH7976225.1"/>
    </source>
</evidence>
<dbReference type="AlphaFoldDB" id="A0A9D4T7P1"/>
<comment type="caution">
    <text evidence="2">The sequence shown here is derived from an EMBL/GenBank/DDBJ whole genome shotgun (WGS) entry which is preliminary data.</text>
</comment>
<dbReference type="VEuPathDB" id="VectorBase:RSAN_040281"/>
<proteinExistence type="predicted"/>
<feature type="region of interest" description="Disordered" evidence="1">
    <location>
        <begin position="1"/>
        <end position="33"/>
    </location>
</feature>
<protein>
    <submittedName>
        <fullName evidence="2">Uncharacterized protein</fullName>
    </submittedName>
</protein>
<name>A0A9D4T7P1_RHISA</name>
<dbReference type="EMBL" id="JABSTV010001246">
    <property type="protein sequence ID" value="KAH7976225.1"/>
    <property type="molecule type" value="Genomic_DNA"/>
</dbReference>
<reference evidence="2" key="2">
    <citation type="submission" date="2021-09" db="EMBL/GenBank/DDBJ databases">
        <authorList>
            <person name="Jia N."/>
            <person name="Wang J."/>
            <person name="Shi W."/>
            <person name="Du L."/>
            <person name="Sun Y."/>
            <person name="Zhan W."/>
            <person name="Jiang J."/>
            <person name="Wang Q."/>
            <person name="Zhang B."/>
            <person name="Ji P."/>
            <person name="Sakyi L.B."/>
            <person name="Cui X."/>
            <person name="Yuan T."/>
            <person name="Jiang B."/>
            <person name="Yang W."/>
            <person name="Lam T.T.-Y."/>
            <person name="Chang Q."/>
            <person name="Ding S."/>
            <person name="Wang X."/>
            <person name="Zhu J."/>
            <person name="Ruan X."/>
            <person name="Zhao L."/>
            <person name="Wei J."/>
            <person name="Que T."/>
            <person name="Du C."/>
            <person name="Cheng J."/>
            <person name="Dai P."/>
            <person name="Han X."/>
            <person name="Huang E."/>
            <person name="Gao Y."/>
            <person name="Liu J."/>
            <person name="Shao H."/>
            <person name="Ye R."/>
            <person name="Li L."/>
            <person name="Wei W."/>
            <person name="Wang X."/>
            <person name="Wang C."/>
            <person name="Huo Q."/>
            <person name="Li W."/>
            <person name="Guo W."/>
            <person name="Chen H."/>
            <person name="Chen S."/>
            <person name="Zhou L."/>
            <person name="Zhou L."/>
            <person name="Ni X."/>
            <person name="Tian J."/>
            <person name="Zhou Y."/>
            <person name="Sheng Y."/>
            <person name="Liu T."/>
            <person name="Pan Y."/>
            <person name="Xia L."/>
            <person name="Li J."/>
            <person name="Zhao F."/>
            <person name="Cao W."/>
        </authorList>
    </citation>
    <scope>NUCLEOTIDE SEQUENCE</scope>
    <source>
        <strain evidence="2">Rsan-2018</strain>
        <tissue evidence="2">Larvae</tissue>
    </source>
</reference>